<evidence type="ECO:0000256" key="2">
    <source>
        <dbReference type="ARBA" id="ARBA00002704"/>
    </source>
</evidence>
<dbReference type="PANTHER" id="PTHR10395:SF7">
    <property type="entry name" value="5-HYDROXYISOURATE HYDROLASE"/>
    <property type="match status" value="1"/>
</dbReference>
<dbReference type="Proteomes" id="UP000009080">
    <property type="component" value="Chromosome"/>
</dbReference>
<dbReference type="STRING" id="377629.TERTU_2063"/>
<dbReference type="OrthoDB" id="9792386at2"/>
<dbReference type="HOGENOM" id="CLU_115536_1_0_6"/>
<dbReference type="InterPro" id="IPR023418">
    <property type="entry name" value="Thyroxine_BS"/>
</dbReference>
<protein>
    <recommendedName>
        <fullName evidence="6 10">5-hydroxyisourate hydrolase</fullName>
        <shortName evidence="10">HIU hydrolase</shortName>
        <shortName evidence="10">HIUHase</shortName>
        <ecNumber evidence="5 10">3.5.2.17</ecNumber>
    </recommendedName>
</protein>
<dbReference type="Gene3D" id="2.60.40.180">
    <property type="entry name" value="Transthyretin/hydroxyisourate hydrolase domain"/>
    <property type="match status" value="1"/>
</dbReference>
<evidence type="ECO:0000313" key="12">
    <source>
        <dbReference type="EMBL" id="ACR12749.1"/>
    </source>
</evidence>
<evidence type="ECO:0000256" key="5">
    <source>
        <dbReference type="ARBA" id="ARBA00012609"/>
    </source>
</evidence>
<name>C5BIS8_TERTT</name>
<keyword evidence="7 10" id="KW-0659">Purine metabolism</keyword>
<evidence type="ECO:0000256" key="6">
    <source>
        <dbReference type="ARBA" id="ARBA00017539"/>
    </source>
</evidence>
<evidence type="ECO:0000256" key="8">
    <source>
        <dbReference type="ARBA" id="ARBA00022801"/>
    </source>
</evidence>
<dbReference type="EMBL" id="CP001614">
    <property type="protein sequence ID" value="ACR12749.1"/>
    <property type="molecule type" value="Genomic_DNA"/>
</dbReference>
<dbReference type="CDD" id="cd05822">
    <property type="entry name" value="TLP_HIUase"/>
    <property type="match status" value="1"/>
</dbReference>
<dbReference type="InterPro" id="IPR023416">
    <property type="entry name" value="Transthyretin/HIU_hydrolase_d"/>
</dbReference>
<evidence type="ECO:0000313" key="13">
    <source>
        <dbReference type="Proteomes" id="UP000009080"/>
    </source>
</evidence>
<sequence length="114" mass="12623">MTSPQRAPITTHILNLDTGTPAEGVGVMLINPAGETTTQGETDKDGRIMLWPDAFALSDGIWQLKFNTKAWFDRENKSSFFSEVTLAFNVDASQPHYHVPLLLNAFGYSTYRGS</sequence>
<evidence type="ECO:0000256" key="3">
    <source>
        <dbReference type="ARBA" id="ARBA00009850"/>
    </source>
</evidence>
<keyword evidence="13" id="KW-1185">Reference proteome</keyword>
<feature type="binding site" evidence="9">
    <location>
        <position position="111"/>
    </location>
    <ligand>
        <name>substrate</name>
    </ligand>
</feature>
<evidence type="ECO:0000256" key="4">
    <source>
        <dbReference type="ARBA" id="ARBA00011881"/>
    </source>
</evidence>
<comment type="function">
    <text evidence="2">Catalyzes the hydrolysis of 5-hydroxyisourate (HIU) to 2-oxo-4-hydroxy-4-carboxy-5-ureidoimidazoline (OHCU).</text>
</comment>
<feature type="binding site" evidence="9">
    <location>
        <position position="47"/>
    </location>
    <ligand>
        <name>substrate</name>
    </ligand>
</feature>
<dbReference type="InterPro" id="IPR000895">
    <property type="entry name" value="Transthyretin/HIU_hydrolase"/>
</dbReference>
<dbReference type="RefSeq" id="WP_015818861.1">
    <property type="nucleotide sequence ID" value="NC_012997.1"/>
</dbReference>
<dbReference type="SUPFAM" id="SSF49472">
    <property type="entry name" value="Transthyretin (synonym: prealbumin)"/>
    <property type="match status" value="1"/>
</dbReference>
<dbReference type="KEGG" id="ttu:TERTU_2063"/>
<dbReference type="InterPro" id="IPR014306">
    <property type="entry name" value="Hydroxyisourate_hydrolase"/>
</dbReference>
<evidence type="ECO:0000256" key="10">
    <source>
        <dbReference type="RuleBase" id="RU361270"/>
    </source>
</evidence>
<dbReference type="EC" id="3.5.2.17" evidence="5 10"/>
<dbReference type="PRINTS" id="PR00189">
    <property type="entry name" value="TRNSTHYRETIN"/>
</dbReference>
<dbReference type="NCBIfam" id="TIGR02962">
    <property type="entry name" value="hdxy_isourate"/>
    <property type="match status" value="1"/>
</dbReference>
<evidence type="ECO:0000256" key="9">
    <source>
        <dbReference type="PIRSR" id="PIRSR600895-51"/>
    </source>
</evidence>
<comment type="similarity">
    <text evidence="3 10">Belongs to the transthyretin family. 5-hydroxyisourate hydrolase subfamily.</text>
</comment>
<accession>C5BIS8</accession>
<evidence type="ECO:0000256" key="7">
    <source>
        <dbReference type="ARBA" id="ARBA00022631"/>
    </source>
</evidence>
<evidence type="ECO:0000256" key="1">
    <source>
        <dbReference type="ARBA" id="ARBA00001043"/>
    </source>
</evidence>
<dbReference type="Pfam" id="PF00576">
    <property type="entry name" value="Transthyretin"/>
    <property type="match status" value="1"/>
</dbReference>
<dbReference type="AlphaFoldDB" id="C5BIS8"/>
<reference evidence="12 13" key="1">
    <citation type="journal article" date="2009" name="PLoS ONE">
        <title>The complete genome of Teredinibacter turnerae T7901: an intracellular endosymbiont of marine wood-boring bivalves (shipworms).</title>
        <authorList>
            <person name="Yang J.C."/>
            <person name="Madupu R."/>
            <person name="Durkin A.S."/>
            <person name="Ekborg N.A."/>
            <person name="Pedamallu C.S."/>
            <person name="Hostetler J.B."/>
            <person name="Radune D."/>
            <person name="Toms B.S."/>
            <person name="Henrissat B."/>
            <person name="Coutinho P.M."/>
            <person name="Schwarz S."/>
            <person name="Field L."/>
            <person name="Trindade-Silva A.E."/>
            <person name="Soares C.A.G."/>
            <person name="Elshahawi S."/>
            <person name="Hanora A."/>
            <person name="Schmidt E.W."/>
            <person name="Haygood M.G."/>
            <person name="Posfai J."/>
            <person name="Benner J."/>
            <person name="Madinger C."/>
            <person name="Nove J."/>
            <person name="Anton B."/>
            <person name="Chaudhary K."/>
            <person name="Foster J."/>
            <person name="Holman A."/>
            <person name="Kumar S."/>
            <person name="Lessard P.A."/>
            <person name="Luyten Y.A."/>
            <person name="Slatko B."/>
            <person name="Wood N."/>
            <person name="Wu B."/>
            <person name="Teplitski M."/>
            <person name="Mougous J.D."/>
            <person name="Ward N."/>
            <person name="Eisen J.A."/>
            <person name="Badger J.H."/>
            <person name="Distel D.L."/>
        </authorList>
    </citation>
    <scope>NUCLEOTIDE SEQUENCE [LARGE SCALE GENOMIC DNA]</scope>
    <source>
        <strain evidence="13">ATCC 39867 / T7901</strain>
    </source>
</reference>
<keyword evidence="8 10" id="KW-0378">Hydrolase</keyword>
<organism evidence="12 13">
    <name type="scientific">Teredinibacter turnerae (strain ATCC 39867 / T7901)</name>
    <dbReference type="NCBI Taxonomy" id="377629"/>
    <lineage>
        <taxon>Bacteria</taxon>
        <taxon>Pseudomonadati</taxon>
        <taxon>Pseudomonadota</taxon>
        <taxon>Gammaproteobacteria</taxon>
        <taxon>Cellvibrionales</taxon>
        <taxon>Cellvibrionaceae</taxon>
        <taxon>Teredinibacter</taxon>
    </lineage>
</organism>
<dbReference type="InterPro" id="IPR036817">
    <property type="entry name" value="Transthyretin/HIU_hydrolase_sf"/>
</dbReference>
<evidence type="ECO:0000259" key="11">
    <source>
        <dbReference type="Pfam" id="PF00576"/>
    </source>
</evidence>
<gene>
    <name evidence="12" type="primary">uraH</name>
    <name evidence="12" type="ordered locus">TERTU_2063</name>
</gene>
<dbReference type="PROSITE" id="PS00768">
    <property type="entry name" value="TRANSTHYRETIN_1"/>
    <property type="match status" value="1"/>
</dbReference>
<comment type="catalytic activity">
    <reaction evidence="1 10">
        <text>5-hydroxyisourate + H2O = 5-hydroxy-2-oxo-4-ureido-2,5-dihydro-1H-imidazole-5-carboxylate + H(+)</text>
        <dbReference type="Rhea" id="RHEA:23736"/>
        <dbReference type="ChEBI" id="CHEBI:15377"/>
        <dbReference type="ChEBI" id="CHEBI:15378"/>
        <dbReference type="ChEBI" id="CHEBI:18072"/>
        <dbReference type="ChEBI" id="CHEBI:58639"/>
        <dbReference type="EC" id="3.5.2.17"/>
    </reaction>
</comment>
<feature type="binding site" evidence="9">
    <location>
        <position position="12"/>
    </location>
    <ligand>
        <name>substrate</name>
    </ligand>
</feature>
<dbReference type="GO" id="GO:0033971">
    <property type="term" value="F:hydroxyisourate hydrolase activity"/>
    <property type="evidence" value="ECO:0007669"/>
    <property type="project" value="UniProtKB-EC"/>
</dbReference>
<proteinExistence type="inferred from homology"/>
<dbReference type="eggNOG" id="COG2351">
    <property type="taxonomic scope" value="Bacteria"/>
</dbReference>
<dbReference type="PANTHER" id="PTHR10395">
    <property type="entry name" value="URICASE AND TRANSTHYRETIN-RELATED"/>
    <property type="match status" value="1"/>
</dbReference>
<dbReference type="GO" id="GO:0006144">
    <property type="term" value="P:purine nucleobase metabolic process"/>
    <property type="evidence" value="ECO:0007669"/>
    <property type="project" value="UniProtKB-KW"/>
</dbReference>
<comment type="subunit">
    <text evidence="4 10">Homotetramer.</text>
</comment>
<feature type="domain" description="Transthyretin/hydroxyisourate hydrolase" evidence="11">
    <location>
        <begin position="9"/>
        <end position="113"/>
    </location>
</feature>